<accession>A0ABS8E4B1</accession>
<evidence type="ECO:0000313" key="4">
    <source>
        <dbReference type="Proteomes" id="UP001520654"/>
    </source>
</evidence>
<proteinExistence type="predicted"/>
<dbReference type="InterPro" id="IPR018060">
    <property type="entry name" value="HTH_AraC"/>
</dbReference>
<keyword evidence="4" id="KW-1185">Reference proteome</keyword>
<feature type="compositionally biased region" description="Low complexity" evidence="1">
    <location>
        <begin position="31"/>
        <end position="56"/>
    </location>
</feature>
<dbReference type="EMBL" id="JAINUL010000001">
    <property type="protein sequence ID" value="MCC0095991.1"/>
    <property type="molecule type" value="Genomic_DNA"/>
</dbReference>
<protein>
    <recommendedName>
        <fullName evidence="2">HTH araC/xylS-type domain-containing protein</fullName>
    </recommendedName>
</protein>
<dbReference type="PROSITE" id="PS01124">
    <property type="entry name" value="HTH_ARAC_FAMILY_2"/>
    <property type="match status" value="1"/>
</dbReference>
<reference evidence="3 4" key="1">
    <citation type="submission" date="2021-08" db="EMBL/GenBank/DDBJ databases">
        <title>Genomic Architecture of Streptomyces flavotricini NGL1 and Streptomyces erythrochromogenes HMS4 With Differential Plant Beneficial attributes and laccase production capabilities.</title>
        <authorList>
            <person name="Salwan R."/>
            <person name="Kaur R."/>
            <person name="Sharma V."/>
        </authorList>
    </citation>
    <scope>NUCLEOTIDE SEQUENCE [LARGE SCALE GENOMIC DNA]</scope>
    <source>
        <strain evidence="3 4">NGL1</strain>
    </source>
</reference>
<dbReference type="Proteomes" id="UP001520654">
    <property type="component" value="Unassembled WGS sequence"/>
</dbReference>
<feature type="domain" description="HTH araC/xylS-type" evidence="2">
    <location>
        <begin position="1"/>
        <end position="31"/>
    </location>
</feature>
<comment type="caution">
    <text evidence="3">The sequence shown here is derived from an EMBL/GenBank/DDBJ whole genome shotgun (WGS) entry which is preliminary data.</text>
</comment>
<sequence length="56" mass="5795">MQDLRVEQAEHLLRTTGLPLAAVARRVGYESPGPCGPSSSAARARARAALRPAGPG</sequence>
<evidence type="ECO:0000256" key="1">
    <source>
        <dbReference type="SAM" id="MobiDB-lite"/>
    </source>
</evidence>
<dbReference type="RefSeq" id="WP_229336510.1">
    <property type="nucleotide sequence ID" value="NZ_JAINUL010000001.1"/>
</dbReference>
<evidence type="ECO:0000313" key="3">
    <source>
        <dbReference type="EMBL" id="MCC0095991.1"/>
    </source>
</evidence>
<gene>
    <name evidence="3" type="ORF">K7B10_14605</name>
</gene>
<dbReference type="Gene3D" id="1.10.10.60">
    <property type="entry name" value="Homeodomain-like"/>
    <property type="match status" value="1"/>
</dbReference>
<feature type="region of interest" description="Disordered" evidence="1">
    <location>
        <begin position="30"/>
        <end position="56"/>
    </location>
</feature>
<organism evidence="3 4">
    <name type="scientific">Streptomyces flavotricini</name>
    <dbReference type="NCBI Taxonomy" id="66888"/>
    <lineage>
        <taxon>Bacteria</taxon>
        <taxon>Bacillati</taxon>
        <taxon>Actinomycetota</taxon>
        <taxon>Actinomycetes</taxon>
        <taxon>Kitasatosporales</taxon>
        <taxon>Streptomycetaceae</taxon>
        <taxon>Streptomyces</taxon>
    </lineage>
</organism>
<evidence type="ECO:0000259" key="2">
    <source>
        <dbReference type="PROSITE" id="PS01124"/>
    </source>
</evidence>
<name>A0ABS8E4B1_9ACTN</name>